<dbReference type="OrthoDB" id="302411at2"/>
<reference evidence="2 3" key="1">
    <citation type="submission" date="2019-02" db="EMBL/GenBank/DDBJ databases">
        <title>Deep-cultivation of Planctomycetes and their phenomic and genomic characterization uncovers novel biology.</title>
        <authorList>
            <person name="Wiegand S."/>
            <person name="Jogler M."/>
            <person name="Boedeker C."/>
            <person name="Pinto D."/>
            <person name="Vollmers J."/>
            <person name="Rivas-Marin E."/>
            <person name="Kohn T."/>
            <person name="Peeters S.H."/>
            <person name="Heuer A."/>
            <person name="Rast P."/>
            <person name="Oberbeckmann S."/>
            <person name="Bunk B."/>
            <person name="Jeske O."/>
            <person name="Meyerdierks A."/>
            <person name="Storesund J.E."/>
            <person name="Kallscheuer N."/>
            <person name="Luecker S."/>
            <person name="Lage O.M."/>
            <person name="Pohl T."/>
            <person name="Merkel B.J."/>
            <person name="Hornburger P."/>
            <person name="Mueller R.-W."/>
            <person name="Bruemmer F."/>
            <person name="Labrenz M."/>
            <person name="Spormann A.M."/>
            <person name="Op den Camp H."/>
            <person name="Overmann J."/>
            <person name="Amann R."/>
            <person name="Jetten M.S.M."/>
            <person name="Mascher T."/>
            <person name="Medema M.H."/>
            <person name="Devos D.P."/>
            <person name="Kaster A.-K."/>
            <person name="Ovreas L."/>
            <person name="Rohde M."/>
            <person name="Galperin M.Y."/>
            <person name="Jogler C."/>
        </authorList>
    </citation>
    <scope>NUCLEOTIDE SEQUENCE [LARGE SCALE GENOMIC DNA]</scope>
    <source>
        <strain evidence="2 3">ElP</strain>
    </source>
</reference>
<protein>
    <submittedName>
        <fullName evidence="2">Uncharacterized protein</fullName>
    </submittedName>
</protein>
<feature type="region of interest" description="Disordered" evidence="1">
    <location>
        <begin position="1"/>
        <end position="47"/>
    </location>
</feature>
<gene>
    <name evidence="2" type="ORF">ElP_15950</name>
</gene>
<evidence type="ECO:0000256" key="1">
    <source>
        <dbReference type="SAM" id="MobiDB-lite"/>
    </source>
</evidence>
<dbReference type="EMBL" id="CP036426">
    <property type="protein sequence ID" value="QDV33718.1"/>
    <property type="molecule type" value="Genomic_DNA"/>
</dbReference>
<dbReference type="Proteomes" id="UP000317835">
    <property type="component" value="Chromosome"/>
</dbReference>
<evidence type="ECO:0000313" key="2">
    <source>
        <dbReference type="EMBL" id="QDV33718.1"/>
    </source>
</evidence>
<name>A0A518GYP0_9BACT</name>
<proteinExistence type="predicted"/>
<feature type="compositionally biased region" description="Basic and acidic residues" evidence="1">
    <location>
        <begin position="137"/>
        <end position="147"/>
    </location>
</feature>
<accession>A0A518GYP0</accession>
<sequence>MAKFKPGIPDSFTLDVTPVSDLGDYLDEPSPMPQRRPKAPAPEREEGRAAVVASETIPVANAPQAVVVPPTRAAEPATPAVARPVTPASSYQAAAAPPVAETPPIRLREERVIPQVAPSPTPVPLSSGIPERSSAMNEDRLPKPKAPRREISMTPETLRMSDELLEVIRSGSGQRDTKANELFHALVLLVHEAMDELDPHMIPKRGRWGTPTARAYPLELKNAFLRALLRKYGAESAA</sequence>
<dbReference type="RefSeq" id="WP_145268059.1">
    <property type="nucleotide sequence ID" value="NZ_CP036426.1"/>
</dbReference>
<feature type="region of interest" description="Disordered" evidence="1">
    <location>
        <begin position="116"/>
        <end position="147"/>
    </location>
</feature>
<dbReference type="KEGG" id="tpla:ElP_15950"/>
<keyword evidence="3" id="KW-1185">Reference proteome</keyword>
<organism evidence="2 3">
    <name type="scientific">Tautonia plasticadhaerens</name>
    <dbReference type="NCBI Taxonomy" id="2527974"/>
    <lineage>
        <taxon>Bacteria</taxon>
        <taxon>Pseudomonadati</taxon>
        <taxon>Planctomycetota</taxon>
        <taxon>Planctomycetia</taxon>
        <taxon>Isosphaerales</taxon>
        <taxon>Isosphaeraceae</taxon>
        <taxon>Tautonia</taxon>
    </lineage>
</organism>
<evidence type="ECO:0000313" key="3">
    <source>
        <dbReference type="Proteomes" id="UP000317835"/>
    </source>
</evidence>
<dbReference type="AlphaFoldDB" id="A0A518GYP0"/>